<feature type="binding site" evidence="1">
    <location>
        <position position="34"/>
    </location>
    <ligand>
        <name>Mg(2+)</name>
        <dbReference type="ChEBI" id="CHEBI:18420"/>
    </ligand>
</feature>
<keyword evidence="1" id="KW-0408">Iron</keyword>
<gene>
    <name evidence="2" type="ORF">CEN89_345</name>
</gene>
<feature type="binding site" evidence="1">
    <location>
        <position position="408"/>
    </location>
    <ligand>
        <name>Ni(2+)</name>
        <dbReference type="ChEBI" id="CHEBI:49786"/>
    </ligand>
</feature>
<feature type="binding site" evidence="1">
    <location>
        <position position="365"/>
    </location>
    <ligand>
        <name>Mg(2+)</name>
        <dbReference type="ChEBI" id="CHEBI:18420"/>
    </ligand>
</feature>
<organism evidence="2 3">
    <name type="scientific">Candidatus Berkelbacteria bacterium Licking1014_7</name>
    <dbReference type="NCBI Taxonomy" id="2017147"/>
    <lineage>
        <taxon>Bacteria</taxon>
        <taxon>Candidatus Berkelbacteria</taxon>
    </lineage>
</organism>
<dbReference type="AlphaFoldDB" id="A0A554LJE5"/>
<dbReference type="Proteomes" id="UP000315689">
    <property type="component" value="Unassembled WGS sequence"/>
</dbReference>
<keyword evidence="1" id="KW-0460">Magnesium</keyword>
<evidence type="ECO:0000313" key="2">
    <source>
        <dbReference type="EMBL" id="TSC92980.1"/>
    </source>
</evidence>
<evidence type="ECO:0000256" key="1">
    <source>
        <dbReference type="PIRSR" id="PIRSR601501-1"/>
    </source>
</evidence>
<reference evidence="2 3" key="1">
    <citation type="submission" date="2017-07" db="EMBL/GenBank/DDBJ databases">
        <title>Mechanisms for carbon and nitrogen cycling indicate functional differentiation within the Candidate Phyla Radiation.</title>
        <authorList>
            <person name="Danczak R.E."/>
            <person name="Johnston M.D."/>
            <person name="Kenah C."/>
            <person name="Slattery M."/>
            <person name="Wrighton K.C."/>
            <person name="Wilkins M.J."/>
        </authorList>
    </citation>
    <scope>NUCLEOTIDE SEQUENCE [LARGE SCALE GENOMIC DNA]</scope>
    <source>
        <strain evidence="2">Licking1014_7</strain>
    </source>
</reference>
<dbReference type="InterPro" id="IPR001501">
    <property type="entry name" value="Ni-dep_hyd_lsu"/>
</dbReference>
<keyword evidence="1" id="KW-0479">Metal-binding</keyword>
<dbReference type="PANTHER" id="PTHR43600">
    <property type="entry name" value="COENZYME F420 HYDROGENASE, SUBUNIT ALPHA"/>
    <property type="match status" value="1"/>
</dbReference>
<feature type="binding site" evidence="1">
    <location>
        <position position="414"/>
    </location>
    <ligand>
        <name>Mg(2+)</name>
        <dbReference type="ChEBI" id="CHEBI:18420"/>
    </ligand>
</feature>
<comment type="caution">
    <text evidence="2">The sequence shown here is derived from an EMBL/GenBank/DDBJ whole genome shotgun (WGS) entry which is preliminary data.</text>
</comment>
<dbReference type="EMBL" id="VMGK01000009">
    <property type="protein sequence ID" value="TSC92980.1"/>
    <property type="molecule type" value="Genomic_DNA"/>
</dbReference>
<name>A0A554LJE5_9BACT</name>
<keyword evidence="1" id="KW-0533">Nickel</keyword>
<dbReference type="InterPro" id="IPR029014">
    <property type="entry name" value="NiFe-Hase_large"/>
</dbReference>
<dbReference type="GO" id="GO:0016151">
    <property type="term" value="F:nickel cation binding"/>
    <property type="evidence" value="ECO:0007669"/>
    <property type="project" value="InterPro"/>
</dbReference>
<feature type="binding site" evidence="1">
    <location>
        <position position="411"/>
    </location>
    <ligand>
        <name>Fe cation</name>
        <dbReference type="ChEBI" id="CHEBI:24875"/>
    </ligand>
</feature>
<feature type="binding site" evidence="1">
    <location>
        <position position="53"/>
    </location>
    <ligand>
        <name>Ni(2+)</name>
        <dbReference type="ChEBI" id="CHEBI:49786"/>
    </ligand>
</feature>
<sequence>MNIIAKIEGHGALDIDFSAKKAKLRILEGERLFEGILVGRPFDQTYWITPRICGVCPIVHALASVKAVERAFRAQVSSQTIHLRSLLFCSQMIQSHILHLVFLSLPDYLGLDRGTEIKDQHPRYFSFALNIKKAADFIAETIGGRAVHPTTITAGGFFRLPKISQIKAIKSQLMQILNDAEGVLNLALSLDYPQLKNPCEYLSACPYDENEYPIYNYQKILSNRGFGLKIENYQTEIKEKVVSNSTAKFARRKGSGFMVGALARMALFSDRFSPLIKKYLEKIDIEEMKFNPFYNNLAQPFEILHYTEQGILLCDKILRDGLDERPTVGFKIKSGRGVGVMEAPRGTLYHDYTFDAKGNVLKANIITPTVQNLTHIEEDGNALLLTCDRSKNECIDLIKMLIRAYDPCITCSVH</sequence>
<comment type="cofactor">
    <cofactor evidence="1">
        <name>Ni(2+)</name>
        <dbReference type="ChEBI" id="CHEBI:49786"/>
    </cofactor>
</comment>
<evidence type="ECO:0000313" key="3">
    <source>
        <dbReference type="Proteomes" id="UP000315689"/>
    </source>
</evidence>
<dbReference type="PANTHER" id="PTHR43600:SF4">
    <property type="entry name" value="CYTOSOLIC NIFE-HYDROGENASE, ALPHA SUBUNIT"/>
    <property type="match status" value="1"/>
</dbReference>
<protein>
    <submittedName>
        <fullName evidence="2">Nickel-dependent hydrogenase large subunit</fullName>
    </submittedName>
</protein>
<feature type="binding site" evidence="1">
    <location>
        <position position="56"/>
    </location>
    <ligand>
        <name>Ni(2+)</name>
        <dbReference type="ChEBI" id="CHEBI:49786"/>
    </ligand>
</feature>
<dbReference type="Pfam" id="PF00374">
    <property type="entry name" value="NiFeSe_Hases"/>
    <property type="match status" value="2"/>
</dbReference>
<dbReference type="SUPFAM" id="SSF56762">
    <property type="entry name" value="HydB/Nqo4-like"/>
    <property type="match status" value="1"/>
</dbReference>
<comment type="cofactor">
    <cofactor evidence="1">
        <name>Fe cation</name>
        <dbReference type="ChEBI" id="CHEBI:24875"/>
    </cofactor>
</comment>
<feature type="binding site" evidence="1">
    <location>
        <position position="56"/>
    </location>
    <ligand>
        <name>Fe cation</name>
        <dbReference type="ChEBI" id="CHEBI:24875"/>
    </ligand>
</feature>
<proteinExistence type="predicted"/>
<accession>A0A554LJE5</accession>
<dbReference type="Gene3D" id="1.10.645.10">
    <property type="entry name" value="Cytochrome-c3 Hydrogenase, chain B"/>
    <property type="match status" value="1"/>
</dbReference>